<organism evidence="2 3">
    <name type="scientific">Periophthalmus magnuspinnatus</name>
    <dbReference type="NCBI Taxonomy" id="409849"/>
    <lineage>
        <taxon>Eukaryota</taxon>
        <taxon>Metazoa</taxon>
        <taxon>Chordata</taxon>
        <taxon>Craniata</taxon>
        <taxon>Vertebrata</taxon>
        <taxon>Euteleostomi</taxon>
        <taxon>Actinopterygii</taxon>
        <taxon>Neopterygii</taxon>
        <taxon>Teleostei</taxon>
        <taxon>Neoteleostei</taxon>
        <taxon>Acanthomorphata</taxon>
        <taxon>Gobiaria</taxon>
        <taxon>Gobiiformes</taxon>
        <taxon>Gobioidei</taxon>
        <taxon>Gobiidae</taxon>
        <taxon>Oxudercinae</taxon>
        <taxon>Periophthalmus</taxon>
    </lineage>
</organism>
<dbReference type="GO" id="GO:0005524">
    <property type="term" value="F:ATP binding"/>
    <property type="evidence" value="ECO:0007669"/>
    <property type="project" value="InterPro"/>
</dbReference>
<evidence type="ECO:0000313" key="2">
    <source>
        <dbReference type="Ensembl" id="ENSPMGP00000008330.1"/>
    </source>
</evidence>
<feature type="domain" description="Protein kinase" evidence="1">
    <location>
        <begin position="1"/>
        <end position="57"/>
    </location>
</feature>
<dbReference type="InterPro" id="IPR011009">
    <property type="entry name" value="Kinase-like_dom_sf"/>
</dbReference>
<dbReference type="GO" id="GO:0004672">
    <property type="term" value="F:protein kinase activity"/>
    <property type="evidence" value="ECO:0007669"/>
    <property type="project" value="InterPro"/>
</dbReference>
<evidence type="ECO:0000259" key="1">
    <source>
        <dbReference type="PROSITE" id="PS50011"/>
    </source>
</evidence>
<dbReference type="Proteomes" id="UP000261520">
    <property type="component" value="Unplaced"/>
</dbReference>
<reference evidence="2" key="1">
    <citation type="submission" date="2025-08" db="UniProtKB">
        <authorList>
            <consortium name="Ensembl"/>
        </authorList>
    </citation>
    <scope>IDENTIFICATION</scope>
</reference>
<dbReference type="PROSITE" id="PS50011">
    <property type="entry name" value="PROTEIN_KINASE_DOM"/>
    <property type="match status" value="1"/>
</dbReference>
<proteinExistence type="predicted"/>
<dbReference type="Ensembl" id="ENSPMGT00000008863.1">
    <property type="protein sequence ID" value="ENSPMGP00000008330.1"/>
    <property type="gene ID" value="ENSPMGG00000006896.1"/>
</dbReference>
<dbReference type="PROSITE" id="PS00108">
    <property type="entry name" value="PROTEIN_KINASE_ST"/>
    <property type="match status" value="1"/>
</dbReference>
<sequence>IALEALMNLSIIHRDIKLDNVMVSTQKPLCVKLIDFGLATRTSEAEQGSSFFPVCYR</sequence>
<dbReference type="InterPro" id="IPR008271">
    <property type="entry name" value="Ser/Thr_kinase_AS"/>
</dbReference>
<dbReference type="InterPro" id="IPR000719">
    <property type="entry name" value="Prot_kinase_dom"/>
</dbReference>
<dbReference type="Gene3D" id="1.10.510.10">
    <property type="entry name" value="Transferase(Phosphotransferase) domain 1"/>
    <property type="match status" value="1"/>
</dbReference>
<accession>A0A3B3ZUU2</accession>
<protein>
    <recommendedName>
        <fullName evidence="1">Protein kinase domain-containing protein</fullName>
    </recommendedName>
</protein>
<dbReference type="AlphaFoldDB" id="A0A3B3ZUU2"/>
<dbReference type="SUPFAM" id="SSF56112">
    <property type="entry name" value="Protein kinase-like (PK-like)"/>
    <property type="match status" value="1"/>
</dbReference>
<evidence type="ECO:0000313" key="3">
    <source>
        <dbReference type="Proteomes" id="UP000261520"/>
    </source>
</evidence>
<name>A0A3B3ZUU2_9GOBI</name>
<reference evidence="2" key="2">
    <citation type="submission" date="2025-09" db="UniProtKB">
        <authorList>
            <consortium name="Ensembl"/>
        </authorList>
    </citation>
    <scope>IDENTIFICATION</scope>
</reference>
<dbReference type="Pfam" id="PF00069">
    <property type="entry name" value="Pkinase"/>
    <property type="match status" value="1"/>
</dbReference>
<keyword evidence="3" id="KW-1185">Reference proteome</keyword>